<dbReference type="Pfam" id="PF09747">
    <property type="entry name" value="CCD97-like_C"/>
    <property type="match status" value="1"/>
</dbReference>
<dbReference type="PANTHER" id="PTHR31840:SF1">
    <property type="entry name" value="COILED-COIL DOMAIN-CONTAINING PROTEIN 97"/>
    <property type="match status" value="1"/>
</dbReference>
<feature type="region of interest" description="Disordered" evidence="1">
    <location>
        <begin position="305"/>
        <end position="333"/>
    </location>
</feature>
<protein>
    <recommendedName>
        <fullName evidence="2">CCD97-like C-terminal domain-containing protein</fullName>
    </recommendedName>
</protein>
<evidence type="ECO:0000256" key="1">
    <source>
        <dbReference type="SAM" id="MobiDB-lite"/>
    </source>
</evidence>
<organism evidence="3">
    <name type="scientific">Clastoptera arizonana</name>
    <name type="common">Arizona spittle bug</name>
    <dbReference type="NCBI Taxonomy" id="38151"/>
    <lineage>
        <taxon>Eukaryota</taxon>
        <taxon>Metazoa</taxon>
        <taxon>Ecdysozoa</taxon>
        <taxon>Arthropoda</taxon>
        <taxon>Hexapoda</taxon>
        <taxon>Insecta</taxon>
        <taxon>Pterygota</taxon>
        <taxon>Neoptera</taxon>
        <taxon>Paraneoptera</taxon>
        <taxon>Hemiptera</taxon>
        <taxon>Auchenorrhyncha</taxon>
        <taxon>Cercopoidea</taxon>
        <taxon>Clastopteridae</taxon>
        <taxon>Clastoptera</taxon>
    </lineage>
</organism>
<reference evidence="3" key="1">
    <citation type="submission" date="2015-12" db="EMBL/GenBank/DDBJ databases">
        <title>De novo transcriptome assembly of four potential Pierce s Disease insect vectors from Arizona vineyards.</title>
        <authorList>
            <person name="Tassone E.E."/>
        </authorList>
    </citation>
    <scope>NUCLEOTIDE SEQUENCE</scope>
</reference>
<dbReference type="InterPro" id="IPR018613">
    <property type="entry name" value="Ccdc97-like"/>
</dbReference>
<accession>A0A1B6ECE4</accession>
<proteinExistence type="predicted"/>
<feature type="compositionally biased region" description="Acidic residues" evidence="1">
    <location>
        <begin position="311"/>
        <end position="329"/>
    </location>
</feature>
<gene>
    <name evidence="3" type="ORF">g.24634</name>
</gene>
<dbReference type="InterPro" id="IPR040233">
    <property type="entry name" value="CCD97-like_C"/>
</dbReference>
<sequence>MEPESENAFQMELELENISSPIKHELLDYISECKAAIFTDKITGEPEMNQIKRRDIAHDIINNSFVLFLARFGLHLQEKHLDYLENNVREEEKIIVNVHLNQLRRILRDKKPENCNKSGDHKMDTFLDSSNEEKMSLDLRCNILDHLSVSKIAHFKSQQVGEPELSITEKREIAESLLERSPTLFLSRFGIHLEEEHLIYFEKCVNGDSYEINFYLEEIKRSHSKRKSEVIVKNRRFEALKQMLDEGSYFGETEMRKRNPLLYEQMIGQFLTEEEKNDRQTIDTTNITFVNLLLEQIDRDAEKKLKHQQIEAEDDVMEEEETSSDDDDDEKKKIDTIVEDEDVDKTLWGESYQENEFIADVKPKSCEDNKHSVPDLSEVEKRLLMEEFRSNMFESFLQGKDVDFDYSQVDSNPEYDDLVVQGIDEEEKYFDSESPEVISVMDMSDDDELDSFMKNLKPAPTTDQLTEQMKQLNQSSLH</sequence>
<evidence type="ECO:0000313" key="3">
    <source>
        <dbReference type="EMBL" id="JAS35609.1"/>
    </source>
</evidence>
<feature type="domain" description="CCD97-like C-terminal" evidence="2">
    <location>
        <begin position="234"/>
        <end position="433"/>
    </location>
</feature>
<name>A0A1B6ECE4_9HEMI</name>
<dbReference type="PANTHER" id="PTHR31840">
    <property type="entry name" value="COILED-COIL DOMAIN-CONTAINING PROTEIN 97"/>
    <property type="match status" value="1"/>
</dbReference>
<dbReference type="EMBL" id="GEDC01001689">
    <property type="protein sequence ID" value="JAS35609.1"/>
    <property type="molecule type" value="Transcribed_RNA"/>
</dbReference>
<dbReference type="AlphaFoldDB" id="A0A1B6ECE4"/>
<evidence type="ECO:0000259" key="2">
    <source>
        <dbReference type="Pfam" id="PF09747"/>
    </source>
</evidence>